<name>A0A6G9H9R3_9ACTN</name>
<dbReference type="InterPro" id="IPR036412">
    <property type="entry name" value="HAD-like_sf"/>
</dbReference>
<reference evidence="2 3" key="1">
    <citation type="submission" date="2020-03" db="EMBL/GenBank/DDBJ databases">
        <title>A novel species.</title>
        <authorList>
            <person name="Gao J."/>
        </authorList>
    </citation>
    <scope>NUCLEOTIDE SEQUENCE [LARGE SCALE GENOMIC DNA]</scope>
    <source>
        <strain evidence="2 3">QMT-12</strain>
    </source>
</reference>
<protein>
    <submittedName>
        <fullName evidence="2">HAD family hydrolase</fullName>
    </submittedName>
</protein>
<dbReference type="KEGG" id="slia:HA039_18255"/>
<dbReference type="PANTHER" id="PTHR43316:SF3">
    <property type="entry name" value="HALOACID DEHALOGENASE, TYPE II (AFU_ORTHOLOGUE AFUA_2G07750)-RELATED"/>
    <property type="match status" value="1"/>
</dbReference>
<dbReference type="NCBIfam" id="TIGR01549">
    <property type="entry name" value="HAD-SF-IA-v1"/>
    <property type="match status" value="1"/>
</dbReference>
<dbReference type="RefSeq" id="WP_167037040.1">
    <property type="nucleotide sequence ID" value="NZ_CP050177.1"/>
</dbReference>
<dbReference type="Gene3D" id="3.40.50.1000">
    <property type="entry name" value="HAD superfamily/HAD-like"/>
    <property type="match status" value="1"/>
</dbReference>
<accession>A0A6G9H9R3</accession>
<keyword evidence="3" id="KW-1185">Reference proteome</keyword>
<dbReference type="PANTHER" id="PTHR43316">
    <property type="entry name" value="HYDROLASE, HALOACID DELAHOGENASE-RELATED"/>
    <property type="match status" value="1"/>
</dbReference>
<keyword evidence="1 2" id="KW-0378">Hydrolase</keyword>
<dbReference type="Proteomes" id="UP000501179">
    <property type="component" value="Chromosome"/>
</dbReference>
<dbReference type="InterPro" id="IPR006439">
    <property type="entry name" value="HAD-SF_hydro_IA"/>
</dbReference>
<gene>
    <name evidence="2" type="ORF">HA039_18255</name>
</gene>
<sequence length="217" mass="23879">METIVFDVGETLVRDDRQWASWADWLGVPRHTISALVGVMTAQNSDAEDALRLIKPGMDIGEAYRARETAGRGEHLDESDLYPDVRPALAGLRALGVRVVLAGNQTARALELLRRLDLPTDLVTGSGDWDAAKPTEEFFARVVEVAEAPAERTLYVGDHPAYDLFPARAAGLRTAHLRRGPWGYRWADDPDVVAAADWRVDNLTQLVPIVRTARATG</sequence>
<dbReference type="AlphaFoldDB" id="A0A6G9H9R3"/>
<dbReference type="Pfam" id="PF00702">
    <property type="entry name" value="Hydrolase"/>
    <property type="match status" value="1"/>
</dbReference>
<dbReference type="EMBL" id="CP050177">
    <property type="protein sequence ID" value="QIQ06979.1"/>
    <property type="molecule type" value="Genomic_DNA"/>
</dbReference>
<organism evidence="2 3">
    <name type="scientific">Streptomyces liangshanensis</name>
    <dbReference type="NCBI Taxonomy" id="2717324"/>
    <lineage>
        <taxon>Bacteria</taxon>
        <taxon>Bacillati</taxon>
        <taxon>Actinomycetota</taxon>
        <taxon>Actinomycetes</taxon>
        <taxon>Kitasatosporales</taxon>
        <taxon>Streptomycetaceae</taxon>
        <taxon>Streptomyces</taxon>
    </lineage>
</organism>
<evidence type="ECO:0000256" key="1">
    <source>
        <dbReference type="ARBA" id="ARBA00022801"/>
    </source>
</evidence>
<dbReference type="InterPro" id="IPR051540">
    <property type="entry name" value="S-2-haloacid_dehalogenase"/>
</dbReference>
<evidence type="ECO:0000313" key="2">
    <source>
        <dbReference type="EMBL" id="QIQ06979.1"/>
    </source>
</evidence>
<proteinExistence type="predicted"/>
<dbReference type="SFLD" id="SFLDS00003">
    <property type="entry name" value="Haloacid_Dehalogenase"/>
    <property type="match status" value="1"/>
</dbReference>
<evidence type="ECO:0000313" key="3">
    <source>
        <dbReference type="Proteomes" id="UP000501179"/>
    </source>
</evidence>
<dbReference type="SUPFAM" id="SSF56784">
    <property type="entry name" value="HAD-like"/>
    <property type="match status" value="1"/>
</dbReference>
<dbReference type="SFLD" id="SFLDG01129">
    <property type="entry name" value="C1.5:_HAD__Beta-PGM__Phosphata"/>
    <property type="match status" value="1"/>
</dbReference>
<dbReference type="GO" id="GO:0016787">
    <property type="term" value="F:hydrolase activity"/>
    <property type="evidence" value="ECO:0007669"/>
    <property type="project" value="UniProtKB-KW"/>
</dbReference>
<dbReference type="InterPro" id="IPR023214">
    <property type="entry name" value="HAD_sf"/>
</dbReference>